<dbReference type="AlphaFoldDB" id="A0A165ZU46"/>
<feature type="region of interest" description="Disordered" evidence="1">
    <location>
        <begin position="139"/>
        <end position="163"/>
    </location>
</feature>
<keyword evidence="3" id="KW-1185">Reference proteome</keyword>
<organism evidence="2 3">
    <name type="scientific">Sistotremastrum suecicum HHB10207 ss-3</name>
    <dbReference type="NCBI Taxonomy" id="1314776"/>
    <lineage>
        <taxon>Eukaryota</taxon>
        <taxon>Fungi</taxon>
        <taxon>Dikarya</taxon>
        <taxon>Basidiomycota</taxon>
        <taxon>Agaricomycotina</taxon>
        <taxon>Agaricomycetes</taxon>
        <taxon>Sistotremastrales</taxon>
        <taxon>Sistotremastraceae</taxon>
        <taxon>Sistotremastrum</taxon>
    </lineage>
</organism>
<gene>
    <name evidence="2" type="ORF">SISSUDRAFT_1131725</name>
</gene>
<accession>A0A165ZU46</accession>
<feature type="compositionally biased region" description="Basic and acidic residues" evidence="1">
    <location>
        <begin position="219"/>
        <end position="228"/>
    </location>
</feature>
<evidence type="ECO:0000313" key="3">
    <source>
        <dbReference type="Proteomes" id="UP000076798"/>
    </source>
</evidence>
<dbReference type="Proteomes" id="UP000076798">
    <property type="component" value="Unassembled WGS sequence"/>
</dbReference>
<feature type="region of interest" description="Disordered" evidence="1">
    <location>
        <begin position="208"/>
        <end position="228"/>
    </location>
</feature>
<name>A0A165ZU46_9AGAM</name>
<protein>
    <submittedName>
        <fullName evidence="2">Uncharacterized protein</fullName>
    </submittedName>
</protein>
<feature type="region of interest" description="Disordered" evidence="1">
    <location>
        <begin position="64"/>
        <end position="100"/>
    </location>
</feature>
<proteinExistence type="predicted"/>
<feature type="compositionally biased region" description="Polar residues" evidence="1">
    <location>
        <begin position="66"/>
        <end position="76"/>
    </location>
</feature>
<dbReference type="EMBL" id="KV428172">
    <property type="protein sequence ID" value="KZT34633.1"/>
    <property type="molecule type" value="Genomic_DNA"/>
</dbReference>
<feature type="region of interest" description="Disordered" evidence="1">
    <location>
        <begin position="1"/>
        <end position="38"/>
    </location>
</feature>
<evidence type="ECO:0000313" key="2">
    <source>
        <dbReference type="EMBL" id="KZT34633.1"/>
    </source>
</evidence>
<reference evidence="2 3" key="1">
    <citation type="journal article" date="2016" name="Mol. Biol. Evol.">
        <title>Comparative Genomics of Early-Diverging Mushroom-Forming Fungi Provides Insights into the Origins of Lignocellulose Decay Capabilities.</title>
        <authorList>
            <person name="Nagy L.G."/>
            <person name="Riley R."/>
            <person name="Tritt A."/>
            <person name="Adam C."/>
            <person name="Daum C."/>
            <person name="Floudas D."/>
            <person name="Sun H."/>
            <person name="Yadav J.S."/>
            <person name="Pangilinan J."/>
            <person name="Larsson K.H."/>
            <person name="Matsuura K."/>
            <person name="Barry K."/>
            <person name="Labutti K."/>
            <person name="Kuo R."/>
            <person name="Ohm R.A."/>
            <person name="Bhattacharya S.S."/>
            <person name="Shirouzu T."/>
            <person name="Yoshinaga Y."/>
            <person name="Martin F.M."/>
            <person name="Grigoriev I.V."/>
            <person name="Hibbett D.S."/>
        </authorList>
    </citation>
    <scope>NUCLEOTIDE SEQUENCE [LARGE SCALE GENOMIC DNA]</scope>
    <source>
        <strain evidence="2 3">HHB10207 ss-3</strain>
    </source>
</reference>
<sequence>MEDSQTQEDSQNAVSRYPELFPGQISGNGSQRWGHAGAGNLGMGPQVSQMDMMNLFQTIMGAPSFPGTQTPNTGFTGFNEPYSQSSSHSSGSDRHPGRTDIPMPPSIHELVEMNNKTAEYIQGLTARIDVLESGLKAAAESGPEEQGALVHGRKKKQTPAERRQALYTSSRCFSYLENSERTLQQKEIVRQLRRKLRAELHEIMNHIPGKPFAQAPPEVEPHPRRPNGERVLYPDFTLSVTAPQNTRIQHAAADIVWDEHVQDKTTSIWNYEDDAAPFTKRLLQETV</sequence>
<evidence type="ECO:0000256" key="1">
    <source>
        <dbReference type="SAM" id="MobiDB-lite"/>
    </source>
</evidence>